<keyword evidence="3" id="KW-1185">Reference proteome</keyword>
<organism evidence="2 3">
    <name type="scientific">Mycena chlorophos</name>
    <name type="common">Agaric fungus</name>
    <name type="synonym">Agaricus chlorophos</name>
    <dbReference type="NCBI Taxonomy" id="658473"/>
    <lineage>
        <taxon>Eukaryota</taxon>
        <taxon>Fungi</taxon>
        <taxon>Dikarya</taxon>
        <taxon>Basidiomycota</taxon>
        <taxon>Agaricomycotina</taxon>
        <taxon>Agaricomycetes</taxon>
        <taxon>Agaricomycetidae</taxon>
        <taxon>Agaricales</taxon>
        <taxon>Marasmiineae</taxon>
        <taxon>Mycenaceae</taxon>
        <taxon>Mycena</taxon>
    </lineage>
</organism>
<reference evidence="2" key="1">
    <citation type="submission" date="2014-09" db="EMBL/GenBank/DDBJ databases">
        <title>Genome sequence of the luminous mushroom Mycena chlorophos for searching fungal bioluminescence genes.</title>
        <authorList>
            <person name="Tanaka Y."/>
            <person name="Kasuga D."/>
            <person name="Oba Y."/>
            <person name="Hase S."/>
            <person name="Sato K."/>
            <person name="Oba Y."/>
            <person name="Sakakibara Y."/>
        </authorList>
    </citation>
    <scope>NUCLEOTIDE SEQUENCE</scope>
</reference>
<name>A0ABQ0L7W9_MYCCL</name>
<feature type="coiled-coil region" evidence="1">
    <location>
        <begin position="30"/>
        <end position="141"/>
    </location>
</feature>
<evidence type="ECO:0000313" key="3">
    <source>
        <dbReference type="Proteomes" id="UP000815677"/>
    </source>
</evidence>
<sequence>MAEMNEQMPPVSDSLELVHRMELFIAKDEIRNLEKCLERLVIEREEVEHERRQLQLRLYDAMRYQIQLELGLEQKAATLSEREEELTRLAKNNSYLRRIKTCLRDSKNELAEESKKLEEENAKLGQENAALREELAQLHSQLQVL</sequence>
<keyword evidence="1" id="KW-0175">Coiled coil</keyword>
<evidence type="ECO:0000313" key="2">
    <source>
        <dbReference type="EMBL" id="GAT47148.1"/>
    </source>
</evidence>
<protein>
    <submittedName>
        <fullName evidence="2">Uncharacterized protein</fullName>
    </submittedName>
</protein>
<proteinExistence type="predicted"/>
<dbReference type="Proteomes" id="UP000815677">
    <property type="component" value="Unassembled WGS sequence"/>
</dbReference>
<gene>
    <name evidence="2" type="ORF">MCHLO_04628</name>
</gene>
<dbReference type="EMBL" id="DF843160">
    <property type="protein sequence ID" value="GAT47148.1"/>
    <property type="molecule type" value="Genomic_DNA"/>
</dbReference>
<accession>A0ABQ0L7W9</accession>
<evidence type="ECO:0000256" key="1">
    <source>
        <dbReference type="SAM" id="Coils"/>
    </source>
</evidence>